<dbReference type="RefSeq" id="XP_033682602.1">
    <property type="nucleotide sequence ID" value="XM_033829349.1"/>
</dbReference>
<feature type="compositionally biased region" description="Acidic residues" evidence="1">
    <location>
        <begin position="330"/>
        <end position="350"/>
    </location>
</feature>
<accession>A0A6A6IC07</accession>
<dbReference type="OrthoDB" id="5354164at2759"/>
<name>A0A6A6IC07_9PLEO</name>
<evidence type="ECO:0000256" key="1">
    <source>
        <dbReference type="SAM" id="MobiDB-lite"/>
    </source>
</evidence>
<sequence>MFESGSYNIRPEELKDVIAISSRNSIFVSRLLLDDPASLEHINDISRVVGNVGKTGMILMVAPQAPRLRKAGLDDFRLVTHAPFDWKLEDSFKATSLHLRFTEFEMAFNIGERGAIDKDLSLVETLVQVYERDRWVADIDVLPLFNPSNDLIRRNQVSCAGCSNHHNLPHRLLSVDNWEELLDVPEGLGKSNIGVVRAYDNWLARLAAACVSVQKGYRTVINPTKAVCWHCACRKKWGWRQDTILRSSKAVCCEEEYDPCINKDDDDGSDHDSDESEDSDSAGSLGSPELEEGAEPLTVEGLAEMAATNSLSGAPPMKLTAQDELRSIDDADGYESDETVLSLEPDDEDEEKRRHLPQVFIM</sequence>
<dbReference type="EMBL" id="ML987197">
    <property type="protein sequence ID" value="KAF2247598.1"/>
    <property type="molecule type" value="Genomic_DNA"/>
</dbReference>
<dbReference type="Proteomes" id="UP000800094">
    <property type="component" value="Unassembled WGS sequence"/>
</dbReference>
<organism evidence="2 3">
    <name type="scientific">Trematosphaeria pertusa</name>
    <dbReference type="NCBI Taxonomy" id="390896"/>
    <lineage>
        <taxon>Eukaryota</taxon>
        <taxon>Fungi</taxon>
        <taxon>Dikarya</taxon>
        <taxon>Ascomycota</taxon>
        <taxon>Pezizomycotina</taxon>
        <taxon>Dothideomycetes</taxon>
        <taxon>Pleosporomycetidae</taxon>
        <taxon>Pleosporales</taxon>
        <taxon>Massarineae</taxon>
        <taxon>Trematosphaeriaceae</taxon>
        <taxon>Trematosphaeria</taxon>
    </lineage>
</organism>
<gene>
    <name evidence="2" type="ORF">BU26DRAFT_520702</name>
</gene>
<evidence type="ECO:0000313" key="3">
    <source>
        <dbReference type="Proteomes" id="UP000800094"/>
    </source>
</evidence>
<proteinExistence type="predicted"/>
<keyword evidence="3" id="KW-1185">Reference proteome</keyword>
<feature type="compositionally biased region" description="Acidic residues" evidence="1">
    <location>
        <begin position="263"/>
        <end position="280"/>
    </location>
</feature>
<evidence type="ECO:0000313" key="2">
    <source>
        <dbReference type="EMBL" id="KAF2247598.1"/>
    </source>
</evidence>
<reference evidence="2" key="1">
    <citation type="journal article" date="2020" name="Stud. Mycol.">
        <title>101 Dothideomycetes genomes: a test case for predicting lifestyles and emergence of pathogens.</title>
        <authorList>
            <person name="Haridas S."/>
            <person name="Albert R."/>
            <person name="Binder M."/>
            <person name="Bloem J."/>
            <person name="Labutti K."/>
            <person name="Salamov A."/>
            <person name="Andreopoulos B."/>
            <person name="Baker S."/>
            <person name="Barry K."/>
            <person name="Bills G."/>
            <person name="Bluhm B."/>
            <person name="Cannon C."/>
            <person name="Castanera R."/>
            <person name="Culley D."/>
            <person name="Daum C."/>
            <person name="Ezra D."/>
            <person name="Gonzalez J."/>
            <person name="Henrissat B."/>
            <person name="Kuo A."/>
            <person name="Liang C."/>
            <person name="Lipzen A."/>
            <person name="Lutzoni F."/>
            <person name="Magnuson J."/>
            <person name="Mondo S."/>
            <person name="Nolan M."/>
            <person name="Ohm R."/>
            <person name="Pangilinan J."/>
            <person name="Park H.-J."/>
            <person name="Ramirez L."/>
            <person name="Alfaro M."/>
            <person name="Sun H."/>
            <person name="Tritt A."/>
            <person name="Yoshinaga Y."/>
            <person name="Zwiers L.-H."/>
            <person name="Turgeon B."/>
            <person name="Goodwin S."/>
            <person name="Spatafora J."/>
            <person name="Crous P."/>
            <person name="Grigoriev I."/>
        </authorList>
    </citation>
    <scope>NUCLEOTIDE SEQUENCE</scope>
    <source>
        <strain evidence="2">CBS 122368</strain>
    </source>
</reference>
<dbReference type="GeneID" id="54582679"/>
<feature type="region of interest" description="Disordered" evidence="1">
    <location>
        <begin position="263"/>
        <end position="298"/>
    </location>
</feature>
<dbReference type="AlphaFoldDB" id="A0A6A6IC07"/>
<feature type="region of interest" description="Disordered" evidence="1">
    <location>
        <begin position="329"/>
        <end position="362"/>
    </location>
</feature>
<protein>
    <submittedName>
        <fullName evidence="2">Uncharacterized protein</fullName>
    </submittedName>
</protein>